<gene>
    <name evidence="13" type="ORF">H8S23_09125</name>
</gene>
<keyword evidence="8 11" id="KW-0663">Pyridoxal phosphate</keyword>
<comment type="catalytic activity">
    <reaction evidence="1 12">
        <text>[(1-&gt;4)-alpha-D-glucosyl](n) + phosphate = [(1-&gt;4)-alpha-D-glucosyl](n-1) + alpha-D-glucose 1-phosphate</text>
        <dbReference type="Rhea" id="RHEA:41732"/>
        <dbReference type="Rhea" id="RHEA-COMP:9584"/>
        <dbReference type="Rhea" id="RHEA-COMP:9586"/>
        <dbReference type="ChEBI" id="CHEBI:15444"/>
        <dbReference type="ChEBI" id="CHEBI:43474"/>
        <dbReference type="ChEBI" id="CHEBI:58601"/>
        <dbReference type="EC" id="2.4.1.1"/>
    </reaction>
</comment>
<evidence type="ECO:0000256" key="12">
    <source>
        <dbReference type="RuleBase" id="RU000587"/>
    </source>
</evidence>
<dbReference type="GO" id="GO:0005980">
    <property type="term" value="P:glycogen catabolic process"/>
    <property type="evidence" value="ECO:0007669"/>
    <property type="project" value="TreeGrafter"/>
</dbReference>
<evidence type="ECO:0000256" key="1">
    <source>
        <dbReference type="ARBA" id="ARBA00001275"/>
    </source>
</evidence>
<dbReference type="EC" id="2.4.1.1" evidence="12"/>
<dbReference type="FunFam" id="3.40.50.2000:FF:000153">
    <property type="entry name" value="Alpha-1,4 glucan phosphorylase"/>
    <property type="match status" value="1"/>
</dbReference>
<dbReference type="CDD" id="cd04300">
    <property type="entry name" value="GT35_Glycogen_Phosphorylase"/>
    <property type="match status" value="1"/>
</dbReference>
<proteinExistence type="inferred from homology"/>
<evidence type="ECO:0000256" key="10">
    <source>
        <dbReference type="ARBA" id="ARBA00025174"/>
    </source>
</evidence>
<dbReference type="Proteomes" id="UP000659630">
    <property type="component" value="Unassembled WGS sequence"/>
</dbReference>
<evidence type="ECO:0000256" key="9">
    <source>
        <dbReference type="ARBA" id="ARBA00023277"/>
    </source>
</evidence>
<comment type="function">
    <text evidence="10">Phosphorylase is an important allosteric enzyme in carbohydrate metabolism. Enzymes from different sources differ in their regulatory mechanisms and in their natural substrates. However, all known phosphorylases share catalytic and structural properties.</text>
</comment>
<keyword evidence="14" id="KW-1185">Reference proteome</keyword>
<evidence type="ECO:0000313" key="13">
    <source>
        <dbReference type="EMBL" id="MBC5581667.1"/>
    </source>
</evidence>
<comment type="function">
    <text evidence="12">Allosteric enzyme that catalyzes the rate-limiting step in glycogen catabolism, the phosphorolytic cleavage of glycogen to produce glucose-1-phosphate, and plays a central role in maintaining cellular and organismal glucose homeostasis.</text>
</comment>
<dbReference type="GO" id="GO:0008184">
    <property type="term" value="F:glycogen phosphorylase activity"/>
    <property type="evidence" value="ECO:0007669"/>
    <property type="project" value="InterPro"/>
</dbReference>
<name>A0A923IA21_9FIRM</name>
<dbReference type="PANTHER" id="PTHR11468">
    <property type="entry name" value="GLYCOGEN PHOSPHORYLASE"/>
    <property type="match status" value="1"/>
</dbReference>
<evidence type="ECO:0000313" key="14">
    <source>
        <dbReference type="Proteomes" id="UP000659630"/>
    </source>
</evidence>
<organism evidence="13 14">
    <name type="scientific">Anaerofilum hominis</name>
    <dbReference type="NCBI Taxonomy" id="2763016"/>
    <lineage>
        <taxon>Bacteria</taxon>
        <taxon>Bacillati</taxon>
        <taxon>Bacillota</taxon>
        <taxon>Clostridia</taxon>
        <taxon>Eubacteriales</taxon>
        <taxon>Oscillospiraceae</taxon>
        <taxon>Anaerofilum</taxon>
    </lineage>
</organism>
<dbReference type="InterPro" id="IPR000811">
    <property type="entry name" value="Glyco_trans_35"/>
</dbReference>
<evidence type="ECO:0000256" key="4">
    <source>
        <dbReference type="ARBA" id="ARBA00022553"/>
    </source>
</evidence>
<keyword evidence="9 12" id="KW-0119">Carbohydrate metabolism</keyword>
<dbReference type="InterPro" id="IPR035090">
    <property type="entry name" value="Pyridoxal_P_attach_site"/>
</dbReference>
<dbReference type="RefSeq" id="WP_186888306.1">
    <property type="nucleotide sequence ID" value="NZ_JACONZ010000003.1"/>
</dbReference>
<evidence type="ECO:0000256" key="5">
    <source>
        <dbReference type="ARBA" id="ARBA00022600"/>
    </source>
</evidence>
<keyword evidence="4" id="KW-0597">Phosphoprotein</keyword>
<dbReference type="EMBL" id="JACONZ010000003">
    <property type="protein sequence ID" value="MBC5581667.1"/>
    <property type="molecule type" value="Genomic_DNA"/>
</dbReference>
<dbReference type="GO" id="GO:0030170">
    <property type="term" value="F:pyridoxal phosphate binding"/>
    <property type="evidence" value="ECO:0007669"/>
    <property type="project" value="InterPro"/>
</dbReference>
<dbReference type="PIRSF" id="PIRSF000460">
    <property type="entry name" value="Pprylas_GlgP"/>
    <property type="match status" value="1"/>
</dbReference>
<accession>A0A923IA21</accession>
<dbReference type="PROSITE" id="PS00102">
    <property type="entry name" value="PHOSPHORYLASE"/>
    <property type="match status" value="1"/>
</dbReference>
<dbReference type="AlphaFoldDB" id="A0A923IA21"/>
<evidence type="ECO:0000256" key="3">
    <source>
        <dbReference type="ARBA" id="ARBA00006047"/>
    </source>
</evidence>
<dbReference type="InterPro" id="IPR011833">
    <property type="entry name" value="Glycg_phsphrylas"/>
</dbReference>
<keyword evidence="5" id="KW-0321">Glycogen metabolism</keyword>
<dbReference type="SUPFAM" id="SSF53756">
    <property type="entry name" value="UDP-Glycosyltransferase/glycogen phosphorylase"/>
    <property type="match status" value="1"/>
</dbReference>
<comment type="caution">
    <text evidence="13">The sequence shown here is derived from an EMBL/GenBank/DDBJ whole genome shotgun (WGS) entry which is preliminary data.</text>
</comment>
<evidence type="ECO:0000256" key="2">
    <source>
        <dbReference type="ARBA" id="ARBA00001933"/>
    </source>
</evidence>
<evidence type="ECO:0000256" key="7">
    <source>
        <dbReference type="ARBA" id="ARBA00022679"/>
    </source>
</evidence>
<dbReference type="Pfam" id="PF00343">
    <property type="entry name" value="Phosphorylase"/>
    <property type="match status" value="1"/>
</dbReference>
<feature type="modified residue" description="N6-(pyridoxal phosphate)lysine" evidence="11">
    <location>
        <position position="652"/>
    </location>
</feature>
<evidence type="ECO:0000256" key="6">
    <source>
        <dbReference type="ARBA" id="ARBA00022676"/>
    </source>
</evidence>
<comment type="similarity">
    <text evidence="3 12">Belongs to the glycogen phosphorylase family.</text>
</comment>
<evidence type="ECO:0000256" key="8">
    <source>
        <dbReference type="ARBA" id="ARBA00022898"/>
    </source>
</evidence>
<keyword evidence="7 12" id="KW-0808">Transferase</keyword>
<comment type="cofactor">
    <cofactor evidence="2 12">
        <name>pyridoxal 5'-phosphate</name>
        <dbReference type="ChEBI" id="CHEBI:597326"/>
    </cofactor>
</comment>
<evidence type="ECO:0000256" key="11">
    <source>
        <dbReference type="PIRSR" id="PIRSR000460-1"/>
    </source>
</evidence>
<dbReference type="PANTHER" id="PTHR11468:SF3">
    <property type="entry name" value="GLYCOGEN PHOSPHORYLASE, LIVER FORM"/>
    <property type="match status" value="1"/>
</dbReference>
<reference evidence="13" key="1">
    <citation type="submission" date="2020-08" db="EMBL/GenBank/DDBJ databases">
        <title>Genome public.</title>
        <authorList>
            <person name="Liu C."/>
            <person name="Sun Q."/>
        </authorList>
    </citation>
    <scope>NUCLEOTIDE SEQUENCE</scope>
    <source>
        <strain evidence="13">BX8</strain>
    </source>
</reference>
<dbReference type="FunFam" id="3.40.50.2000:FF:000005">
    <property type="entry name" value="Alpha-1,4 glucan phosphorylase"/>
    <property type="match status" value="1"/>
</dbReference>
<dbReference type="GO" id="GO:0005737">
    <property type="term" value="C:cytoplasm"/>
    <property type="evidence" value="ECO:0007669"/>
    <property type="project" value="TreeGrafter"/>
</dbReference>
<dbReference type="NCBIfam" id="TIGR02093">
    <property type="entry name" value="P_ylase"/>
    <property type="match status" value="1"/>
</dbReference>
<protein>
    <recommendedName>
        <fullName evidence="12">Alpha-1,4 glucan phosphorylase</fullName>
        <ecNumber evidence="12">2.4.1.1</ecNumber>
    </recommendedName>
</protein>
<keyword evidence="6 12" id="KW-0328">Glycosyltransferase</keyword>
<sequence length="799" mass="90325">MSKRELDQLLRDCLHSEFSVDDLASATDDQMYRALALVVRRILSEKRKKFMAQTYGENGKQVYYLCMEFLMGRSLKTNLFNLGLNGVADEVLAQYGVKLTNLYELEPDAGLGNGGLGRLGACYLDGMATTSLPGMGYSILYEYGIFRQKIVDGWQQELVDNWLPGGQVWLKSHPEQAVEVRFGGEVHESWDGTYHHIEHKNYDSVLAIPYDMYVSGYDSNGVSQLRLWSAKAPGIDMAAFNQGDYTSALRQNSTAELISKVLYPNDNHVEGKILRLRQQYFLSCASVADIVQRHLAQYGFIENLPDKVAIQINDTHPTLAIPELMRILLDECGYSWEAAFSMVKRTFAYTNHTVMSEALEKWNVDIFRSTLPRIYEIVAEIDRRAREELMRRFEGDKGKVDYMAMIGDGQVRMANICAYVCHSVNGVSKLHSEIIKESVFHDYYLYKPAAFKNVTNGIAYRRWLLQSNPALTDLIESAIGDGFKYDAAELAKLAKYRDDDAFLEQLGAVKHRNKEIFADYVKRTTGEVLNVDSLFDVQVKRLHEYKRQHLNALNIAAQYLWLKDHPGADVVPKTYIFGAKAAPGYYMAKQIIRFICALGKVIDSDPAVRDKLKVLYLQDYSVTMSERLMPASEISEQISLAGTEASGTGNMKFMLNGAPTLGTLDGANIEIAAAAGKENFFQFGMLTEQVSELRRFGYLPNSFIADDEVAVAVLNFIEKGLDGKSFNEIVTNLETQDPYMVMADFRDYRRVQALVSETYRDSRKFNRMSLLNIAGSGVFSADRAVGEYARNIWHVKPIR</sequence>
<dbReference type="Gene3D" id="3.40.50.2000">
    <property type="entry name" value="Glycogen Phosphorylase B"/>
    <property type="match status" value="2"/>
</dbReference>